<proteinExistence type="predicted"/>
<evidence type="ECO:0008006" key="3">
    <source>
        <dbReference type="Google" id="ProtNLM"/>
    </source>
</evidence>
<evidence type="ECO:0000313" key="1">
    <source>
        <dbReference type="EMBL" id="KAK0417914.1"/>
    </source>
</evidence>
<sequence length="69" mass="7463">MIEELNEASLKCGLKMNKAKTKILATDETTIRLNGEEIKQVEAFIYLGQEVRLAESAADGACSGDTKSS</sequence>
<organism evidence="1 2">
    <name type="scientific">Steinernema hermaphroditum</name>
    <dbReference type="NCBI Taxonomy" id="289476"/>
    <lineage>
        <taxon>Eukaryota</taxon>
        <taxon>Metazoa</taxon>
        <taxon>Ecdysozoa</taxon>
        <taxon>Nematoda</taxon>
        <taxon>Chromadorea</taxon>
        <taxon>Rhabditida</taxon>
        <taxon>Tylenchina</taxon>
        <taxon>Panagrolaimomorpha</taxon>
        <taxon>Strongyloidoidea</taxon>
        <taxon>Steinernematidae</taxon>
        <taxon>Steinernema</taxon>
    </lineage>
</organism>
<keyword evidence="2" id="KW-1185">Reference proteome</keyword>
<gene>
    <name evidence="1" type="ORF">QR680_013278</name>
</gene>
<dbReference type="Proteomes" id="UP001175271">
    <property type="component" value="Unassembled WGS sequence"/>
</dbReference>
<dbReference type="EMBL" id="JAUCMV010000002">
    <property type="protein sequence ID" value="KAK0417914.1"/>
    <property type="molecule type" value="Genomic_DNA"/>
</dbReference>
<comment type="caution">
    <text evidence="1">The sequence shown here is derived from an EMBL/GenBank/DDBJ whole genome shotgun (WGS) entry which is preliminary data.</text>
</comment>
<dbReference type="AlphaFoldDB" id="A0AA39I6Z6"/>
<accession>A0AA39I6Z6</accession>
<name>A0AA39I6Z6_9BILA</name>
<reference evidence="1" key="1">
    <citation type="submission" date="2023-06" db="EMBL/GenBank/DDBJ databases">
        <title>Genomic analysis of the entomopathogenic nematode Steinernema hermaphroditum.</title>
        <authorList>
            <person name="Schwarz E.M."/>
            <person name="Heppert J.K."/>
            <person name="Baniya A."/>
            <person name="Schwartz H.T."/>
            <person name="Tan C.-H."/>
            <person name="Antoshechkin I."/>
            <person name="Sternberg P.W."/>
            <person name="Goodrich-Blair H."/>
            <person name="Dillman A.R."/>
        </authorList>
    </citation>
    <scope>NUCLEOTIDE SEQUENCE</scope>
    <source>
        <strain evidence="1">PS9179</strain>
        <tissue evidence="1">Whole animal</tissue>
    </source>
</reference>
<evidence type="ECO:0000313" key="2">
    <source>
        <dbReference type="Proteomes" id="UP001175271"/>
    </source>
</evidence>
<protein>
    <recommendedName>
        <fullName evidence="3">Reverse transcriptase domain-containing protein</fullName>
    </recommendedName>
</protein>